<feature type="domain" description="Mur ligase central" evidence="4">
    <location>
        <begin position="157"/>
        <end position="275"/>
    </location>
</feature>
<dbReference type="InterPro" id="IPR035911">
    <property type="entry name" value="MurE/MurF_N"/>
</dbReference>
<evidence type="ECO:0000313" key="5">
    <source>
        <dbReference type="EMBL" id="GFS39664.1"/>
    </source>
</evidence>
<accession>A0A7J0DPG6</accession>
<proteinExistence type="predicted"/>
<dbReference type="OrthoDB" id="2020781at2759"/>
<dbReference type="SUPFAM" id="SSF63418">
    <property type="entry name" value="MurE/MurF N-terminal domain"/>
    <property type="match status" value="1"/>
</dbReference>
<sequence length="300" mass="32689">MSVAIIHSFPSSLTATVSLGNPPSKSNKFLTNLHPQVSSRKIKTRVTQISPPWTVSEIAEAVNGRILKWGPPGTISIDTRTLEPGQWFLAITGQNFDAHDFVNPSLYDKGCIGVIGNRVCENWDKGFVQAEGNTLILLEKMADYARRRFHGCLIGLTGSVGKTTTRSMIALALEGLGLVHQSHGNWNNRIGVALSLIGIPRNAKMVVLELGMSENGEILDLARMCRPSVRVLLNVGPSHLENFRSLEDVSMAKGEILREAKPGDVCVLNADDPVVMSLPVPVGVKRVLFGRRMDCDVGWS</sequence>
<organism evidence="5 6">
    <name type="scientific">Actinidia rufa</name>
    <dbReference type="NCBI Taxonomy" id="165716"/>
    <lineage>
        <taxon>Eukaryota</taxon>
        <taxon>Viridiplantae</taxon>
        <taxon>Streptophyta</taxon>
        <taxon>Embryophyta</taxon>
        <taxon>Tracheophyta</taxon>
        <taxon>Spermatophyta</taxon>
        <taxon>Magnoliopsida</taxon>
        <taxon>eudicotyledons</taxon>
        <taxon>Gunneridae</taxon>
        <taxon>Pentapetalae</taxon>
        <taxon>asterids</taxon>
        <taxon>Ericales</taxon>
        <taxon>Actinidiaceae</taxon>
        <taxon>Actinidia</taxon>
    </lineage>
</organism>
<name>A0A7J0DPG6_9ERIC</name>
<dbReference type="PANTHER" id="PTHR43024">
    <property type="entry name" value="UDP-N-ACETYLMURAMOYL-TRIPEPTIDE--D-ALANYL-D-ALANINE LIGASE"/>
    <property type="match status" value="1"/>
</dbReference>
<evidence type="ECO:0000259" key="4">
    <source>
        <dbReference type="Pfam" id="PF08245"/>
    </source>
</evidence>
<dbReference type="Proteomes" id="UP000585474">
    <property type="component" value="Unassembled WGS sequence"/>
</dbReference>
<dbReference type="GO" id="GO:0016881">
    <property type="term" value="F:acid-amino acid ligase activity"/>
    <property type="evidence" value="ECO:0007669"/>
    <property type="project" value="InterPro"/>
</dbReference>
<evidence type="ECO:0000313" key="6">
    <source>
        <dbReference type="Proteomes" id="UP000585474"/>
    </source>
</evidence>
<gene>
    <name evidence="5" type="ORF">Acr_00g0064240</name>
</gene>
<reference evidence="6" key="1">
    <citation type="submission" date="2019-07" db="EMBL/GenBank/DDBJ databases">
        <title>De Novo Assembly of kiwifruit Actinidia rufa.</title>
        <authorList>
            <person name="Sugita-Konishi S."/>
            <person name="Sato K."/>
            <person name="Mori E."/>
            <person name="Abe Y."/>
            <person name="Kisaki G."/>
            <person name="Hamano K."/>
            <person name="Suezawa K."/>
            <person name="Otani M."/>
            <person name="Fukuda T."/>
            <person name="Manabe T."/>
            <person name="Gomi K."/>
            <person name="Tabuchi M."/>
            <person name="Akimitsu K."/>
            <person name="Kataoka I."/>
        </authorList>
    </citation>
    <scope>NUCLEOTIDE SEQUENCE [LARGE SCALE GENOMIC DNA]</scope>
    <source>
        <strain evidence="6">cv. Fuchu</strain>
    </source>
</reference>
<evidence type="ECO:0000256" key="1">
    <source>
        <dbReference type="ARBA" id="ARBA00022598"/>
    </source>
</evidence>
<dbReference type="GO" id="GO:0005524">
    <property type="term" value="F:ATP binding"/>
    <property type="evidence" value="ECO:0007669"/>
    <property type="project" value="UniProtKB-KW"/>
</dbReference>
<dbReference type="InterPro" id="IPR051046">
    <property type="entry name" value="MurCDEF_CellWall_CoF430Synth"/>
</dbReference>
<dbReference type="EMBL" id="BJWL01000335">
    <property type="protein sequence ID" value="GFS39664.1"/>
    <property type="molecule type" value="Genomic_DNA"/>
</dbReference>
<keyword evidence="1" id="KW-0436">Ligase</keyword>
<dbReference type="AlphaFoldDB" id="A0A7J0DPG6"/>
<comment type="caution">
    <text evidence="5">The sequence shown here is derived from an EMBL/GenBank/DDBJ whole genome shotgun (WGS) entry which is preliminary data.</text>
</comment>
<dbReference type="InterPro" id="IPR013221">
    <property type="entry name" value="Mur_ligase_cen"/>
</dbReference>
<dbReference type="Pfam" id="PF08245">
    <property type="entry name" value="Mur_ligase_M"/>
    <property type="match status" value="1"/>
</dbReference>
<keyword evidence="6" id="KW-1185">Reference proteome</keyword>
<protein>
    <recommendedName>
        <fullName evidence="4">Mur ligase central domain-containing protein</fullName>
    </recommendedName>
</protein>
<dbReference type="SUPFAM" id="SSF53623">
    <property type="entry name" value="MurD-like peptide ligases, catalytic domain"/>
    <property type="match status" value="1"/>
</dbReference>
<dbReference type="PANTHER" id="PTHR43024:SF1">
    <property type="entry name" value="UDP-N-ACETYLMURAMOYL-TRIPEPTIDE--D-ALANYL-D-ALANINE LIGASE"/>
    <property type="match status" value="1"/>
</dbReference>
<keyword evidence="2" id="KW-0547">Nucleotide-binding</keyword>
<dbReference type="InterPro" id="IPR036565">
    <property type="entry name" value="Mur-like_cat_sf"/>
</dbReference>
<evidence type="ECO:0000256" key="2">
    <source>
        <dbReference type="ARBA" id="ARBA00022741"/>
    </source>
</evidence>
<dbReference type="Gene3D" id="3.40.1390.10">
    <property type="entry name" value="MurE/MurF, N-terminal domain"/>
    <property type="match status" value="1"/>
</dbReference>
<dbReference type="Gene3D" id="3.40.1190.10">
    <property type="entry name" value="Mur-like, catalytic domain"/>
    <property type="match status" value="1"/>
</dbReference>
<keyword evidence="3" id="KW-0067">ATP-binding</keyword>
<evidence type="ECO:0000256" key="3">
    <source>
        <dbReference type="ARBA" id="ARBA00022840"/>
    </source>
</evidence>